<organism evidence="1 2">
    <name type="scientific">Trifolium medium</name>
    <dbReference type="NCBI Taxonomy" id="97028"/>
    <lineage>
        <taxon>Eukaryota</taxon>
        <taxon>Viridiplantae</taxon>
        <taxon>Streptophyta</taxon>
        <taxon>Embryophyta</taxon>
        <taxon>Tracheophyta</taxon>
        <taxon>Spermatophyta</taxon>
        <taxon>Magnoliopsida</taxon>
        <taxon>eudicotyledons</taxon>
        <taxon>Gunneridae</taxon>
        <taxon>Pentapetalae</taxon>
        <taxon>rosids</taxon>
        <taxon>fabids</taxon>
        <taxon>Fabales</taxon>
        <taxon>Fabaceae</taxon>
        <taxon>Papilionoideae</taxon>
        <taxon>50 kb inversion clade</taxon>
        <taxon>NPAAA clade</taxon>
        <taxon>Hologalegina</taxon>
        <taxon>IRL clade</taxon>
        <taxon>Trifolieae</taxon>
        <taxon>Trifolium</taxon>
    </lineage>
</organism>
<evidence type="ECO:0000313" key="2">
    <source>
        <dbReference type="Proteomes" id="UP000265520"/>
    </source>
</evidence>
<dbReference type="AlphaFoldDB" id="A0A392W5C8"/>
<accession>A0A392W5C8</accession>
<sequence>MGRFRLVVPVVTISLDPVSISGVALSQI</sequence>
<keyword evidence="2" id="KW-1185">Reference proteome</keyword>
<protein>
    <submittedName>
        <fullName evidence="1">Uncharacterized protein</fullName>
    </submittedName>
</protein>
<comment type="caution">
    <text evidence="1">The sequence shown here is derived from an EMBL/GenBank/DDBJ whole genome shotgun (WGS) entry which is preliminary data.</text>
</comment>
<dbReference type="Proteomes" id="UP000265520">
    <property type="component" value="Unassembled WGS sequence"/>
</dbReference>
<reference evidence="1 2" key="1">
    <citation type="journal article" date="2018" name="Front. Plant Sci.">
        <title>Red Clover (Trifolium pratense) and Zigzag Clover (T. medium) - A Picture of Genomic Similarities and Differences.</title>
        <authorList>
            <person name="Dluhosova J."/>
            <person name="Istvanek J."/>
            <person name="Nedelnik J."/>
            <person name="Repkova J."/>
        </authorList>
    </citation>
    <scope>NUCLEOTIDE SEQUENCE [LARGE SCALE GENOMIC DNA]</scope>
    <source>
        <strain evidence="2">cv. 10/8</strain>
        <tissue evidence="1">Leaf</tissue>
    </source>
</reference>
<proteinExistence type="predicted"/>
<feature type="non-terminal residue" evidence="1">
    <location>
        <position position="28"/>
    </location>
</feature>
<dbReference type="EMBL" id="LXQA011341415">
    <property type="protein sequence ID" value="MCI93870.1"/>
    <property type="molecule type" value="Genomic_DNA"/>
</dbReference>
<evidence type="ECO:0000313" key="1">
    <source>
        <dbReference type="EMBL" id="MCI93870.1"/>
    </source>
</evidence>
<name>A0A392W5C8_9FABA</name>